<protein>
    <submittedName>
        <fullName evidence="6">GMC family oxidoreductase N-terminal domain-containing protein</fullName>
    </submittedName>
</protein>
<evidence type="ECO:0000313" key="7">
    <source>
        <dbReference type="Proteomes" id="UP001079430"/>
    </source>
</evidence>
<name>A0ABT4KNT6_9HYPH</name>
<keyword evidence="3" id="KW-0274">FAD</keyword>
<evidence type="ECO:0000313" key="6">
    <source>
        <dbReference type="EMBL" id="MCZ4093650.1"/>
    </source>
</evidence>
<evidence type="ECO:0000259" key="5">
    <source>
        <dbReference type="Pfam" id="PF00732"/>
    </source>
</evidence>
<dbReference type="Pfam" id="PF00732">
    <property type="entry name" value="GMC_oxred_N"/>
    <property type="match status" value="1"/>
</dbReference>
<accession>A0ABT4KNT6</accession>
<dbReference type="SUPFAM" id="SSF51905">
    <property type="entry name" value="FAD/NAD(P)-binding domain"/>
    <property type="match status" value="1"/>
</dbReference>
<evidence type="ECO:0000256" key="2">
    <source>
        <dbReference type="ARBA" id="ARBA00022630"/>
    </source>
</evidence>
<comment type="similarity">
    <text evidence="1">Belongs to the GMC oxidoreductase family.</text>
</comment>
<organism evidence="6 7">
    <name type="scientific">Sinorhizobium psoraleae</name>
    <dbReference type="NCBI Taxonomy" id="520838"/>
    <lineage>
        <taxon>Bacteria</taxon>
        <taxon>Pseudomonadati</taxon>
        <taxon>Pseudomonadota</taxon>
        <taxon>Alphaproteobacteria</taxon>
        <taxon>Hyphomicrobiales</taxon>
        <taxon>Rhizobiaceae</taxon>
        <taxon>Sinorhizobium/Ensifer group</taxon>
        <taxon>Sinorhizobium</taxon>
    </lineage>
</organism>
<feature type="domain" description="Glucose-methanol-choline oxidoreductase N-terminal" evidence="5">
    <location>
        <begin position="4"/>
        <end position="159"/>
    </location>
</feature>
<evidence type="ECO:0000256" key="3">
    <source>
        <dbReference type="ARBA" id="ARBA00022827"/>
    </source>
</evidence>
<reference evidence="6" key="1">
    <citation type="submission" date="2022-10" db="EMBL/GenBank/DDBJ databases">
        <title>Whole genome sequencing of three plant growth promoting bacteria isolated from Vachellia tortilis subsp. raddiana in Morocco.</title>
        <authorList>
            <person name="Hnini M."/>
            <person name="Zouagui R."/>
            <person name="Zouagui H."/>
            <person name="Chemao Elfihri M.-W."/>
            <person name="Ibrahimi A."/>
            <person name="Sbabou L."/>
            <person name="Aurag J."/>
        </authorList>
    </citation>
    <scope>NUCLEOTIDE SEQUENCE</scope>
    <source>
        <strain evidence="6">LMR678</strain>
    </source>
</reference>
<proteinExistence type="inferred from homology"/>
<gene>
    <name evidence="6" type="ORF">O3W52_28005</name>
</gene>
<keyword evidence="2" id="KW-0285">Flavoprotein</keyword>
<dbReference type="InterPro" id="IPR036188">
    <property type="entry name" value="FAD/NAD-bd_sf"/>
</dbReference>
<dbReference type="Proteomes" id="UP001079430">
    <property type="component" value="Unassembled WGS sequence"/>
</dbReference>
<evidence type="ECO:0000256" key="1">
    <source>
        <dbReference type="ARBA" id="ARBA00010790"/>
    </source>
</evidence>
<comment type="caution">
    <text evidence="6">The sequence shown here is derived from an EMBL/GenBank/DDBJ whole genome shotgun (WGS) entry which is preliminary data.</text>
</comment>
<dbReference type="EMBL" id="JAPVOI010000005">
    <property type="protein sequence ID" value="MCZ4093650.1"/>
    <property type="molecule type" value="Genomic_DNA"/>
</dbReference>
<evidence type="ECO:0000256" key="4">
    <source>
        <dbReference type="ARBA" id="ARBA00023002"/>
    </source>
</evidence>
<keyword evidence="4" id="KW-0560">Oxidoreductase</keyword>
<dbReference type="Gene3D" id="3.30.560.10">
    <property type="entry name" value="Glucose Oxidase, domain 3"/>
    <property type="match status" value="1"/>
</dbReference>
<dbReference type="PANTHER" id="PTHR46056">
    <property type="entry name" value="LONG-CHAIN-ALCOHOL OXIDASE"/>
    <property type="match status" value="1"/>
</dbReference>
<keyword evidence="7" id="KW-1185">Reference proteome</keyword>
<dbReference type="InterPro" id="IPR000172">
    <property type="entry name" value="GMC_OxRdtase_N"/>
</dbReference>
<dbReference type="PANTHER" id="PTHR46056:SF12">
    <property type="entry name" value="LONG-CHAIN-ALCOHOL OXIDASE"/>
    <property type="match status" value="1"/>
</dbReference>
<dbReference type="Gene3D" id="3.50.50.60">
    <property type="entry name" value="FAD/NAD(P)-binding domain"/>
    <property type="match status" value="1"/>
</dbReference>
<sequence>MAQRADSDLLDQWRKLYKIENFTPDELAQYYQRAETTVNASLTPGPLGRPTDILRRGGEALGWKVTQLQRGQRGCKGANRCSLVCPNGAKQSMATTLLPKAMDRGMRLLALTRVDKIGIDKGRATVVYARSRYPGGQAVHVRVKAGLVFVCAGAIPHPRFYAVQACVNALAIRCAFIRRSGQRPCLMNLLMPTSRAFR</sequence>